<protein>
    <submittedName>
        <fullName evidence="1">Uncharacterized protein</fullName>
    </submittedName>
</protein>
<dbReference type="Proteomes" id="UP001642483">
    <property type="component" value="Unassembled WGS sequence"/>
</dbReference>
<sequence length="128" mass="15102">MAISLNDPKLTSQLTEICLHYYNNISNLIFKMERCTYTIKEAHADLNALDFGKDPLELKNYIKKRLDKNDVKQIMGAWSYKDKTFHQRFMQNCRSVNPHQCLWSAHFPYKSHFSVQIVTSKTLTFHNT</sequence>
<name>A0ABP0FLS5_CLALP</name>
<reference evidence="1 2" key="1">
    <citation type="submission" date="2024-02" db="EMBL/GenBank/DDBJ databases">
        <authorList>
            <person name="Daric V."/>
            <person name="Darras S."/>
        </authorList>
    </citation>
    <scope>NUCLEOTIDE SEQUENCE [LARGE SCALE GENOMIC DNA]</scope>
</reference>
<gene>
    <name evidence="1" type="ORF">CVLEPA_LOCUS10577</name>
</gene>
<dbReference type="EMBL" id="CAWYQH010000068">
    <property type="protein sequence ID" value="CAK8680311.1"/>
    <property type="molecule type" value="Genomic_DNA"/>
</dbReference>
<organism evidence="1 2">
    <name type="scientific">Clavelina lepadiformis</name>
    <name type="common">Light-bulb sea squirt</name>
    <name type="synonym">Ascidia lepadiformis</name>
    <dbReference type="NCBI Taxonomy" id="159417"/>
    <lineage>
        <taxon>Eukaryota</taxon>
        <taxon>Metazoa</taxon>
        <taxon>Chordata</taxon>
        <taxon>Tunicata</taxon>
        <taxon>Ascidiacea</taxon>
        <taxon>Aplousobranchia</taxon>
        <taxon>Clavelinidae</taxon>
        <taxon>Clavelina</taxon>
    </lineage>
</organism>
<accession>A0ABP0FLS5</accession>
<evidence type="ECO:0000313" key="2">
    <source>
        <dbReference type="Proteomes" id="UP001642483"/>
    </source>
</evidence>
<keyword evidence="2" id="KW-1185">Reference proteome</keyword>
<proteinExistence type="predicted"/>
<comment type="caution">
    <text evidence="1">The sequence shown here is derived from an EMBL/GenBank/DDBJ whole genome shotgun (WGS) entry which is preliminary data.</text>
</comment>
<evidence type="ECO:0000313" key="1">
    <source>
        <dbReference type="EMBL" id="CAK8680311.1"/>
    </source>
</evidence>